<dbReference type="AlphaFoldDB" id="A0A9K3MZE9"/>
<name>A0A9K3MZE9_HELAN</name>
<keyword evidence="4" id="KW-0418">Kinase</keyword>
<dbReference type="GO" id="GO:0048544">
    <property type="term" value="P:recognition of pollen"/>
    <property type="evidence" value="ECO:0007669"/>
    <property type="project" value="InterPro"/>
</dbReference>
<dbReference type="InterPro" id="IPR000858">
    <property type="entry name" value="S_locus_glycoprot_dom"/>
</dbReference>
<evidence type="ECO:0000313" key="4">
    <source>
        <dbReference type="EMBL" id="KAF5780863.1"/>
    </source>
</evidence>
<feature type="domain" description="S-locus glycoprotein" evidence="3">
    <location>
        <begin position="51"/>
        <end position="146"/>
    </location>
</feature>
<keyword evidence="4" id="KW-0723">Serine/threonine-protein kinase</keyword>
<dbReference type="GO" id="GO:0004674">
    <property type="term" value="F:protein serine/threonine kinase activity"/>
    <property type="evidence" value="ECO:0007669"/>
    <property type="project" value="UniProtKB-KW"/>
</dbReference>
<reference evidence="4" key="1">
    <citation type="journal article" date="2017" name="Nature">
        <title>The sunflower genome provides insights into oil metabolism, flowering and Asterid evolution.</title>
        <authorList>
            <person name="Badouin H."/>
            <person name="Gouzy J."/>
            <person name="Grassa C.J."/>
            <person name="Murat F."/>
            <person name="Staton S.E."/>
            <person name="Cottret L."/>
            <person name="Lelandais-Briere C."/>
            <person name="Owens G.L."/>
            <person name="Carrere S."/>
            <person name="Mayjonade B."/>
            <person name="Legrand L."/>
            <person name="Gill N."/>
            <person name="Kane N.C."/>
            <person name="Bowers J.E."/>
            <person name="Hubner S."/>
            <person name="Bellec A."/>
            <person name="Berard A."/>
            <person name="Berges H."/>
            <person name="Blanchet N."/>
            <person name="Boniface M.C."/>
            <person name="Brunel D."/>
            <person name="Catrice O."/>
            <person name="Chaidir N."/>
            <person name="Claudel C."/>
            <person name="Donnadieu C."/>
            <person name="Faraut T."/>
            <person name="Fievet G."/>
            <person name="Helmstetter N."/>
            <person name="King M."/>
            <person name="Knapp S.J."/>
            <person name="Lai Z."/>
            <person name="Le Paslier M.C."/>
            <person name="Lippi Y."/>
            <person name="Lorenzon L."/>
            <person name="Mandel J.R."/>
            <person name="Marage G."/>
            <person name="Marchand G."/>
            <person name="Marquand E."/>
            <person name="Bret-Mestries E."/>
            <person name="Morien E."/>
            <person name="Nambeesan S."/>
            <person name="Nguyen T."/>
            <person name="Pegot-Espagnet P."/>
            <person name="Pouilly N."/>
            <person name="Raftis F."/>
            <person name="Sallet E."/>
            <person name="Schiex T."/>
            <person name="Thomas J."/>
            <person name="Vandecasteele C."/>
            <person name="Vares D."/>
            <person name="Vear F."/>
            <person name="Vautrin S."/>
            <person name="Crespi M."/>
            <person name="Mangin B."/>
            <person name="Burke J.M."/>
            <person name="Salse J."/>
            <person name="Munos S."/>
            <person name="Vincourt P."/>
            <person name="Rieseberg L.H."/>
            <person name="Langlade N.B."/>
        </authorList>
    </citation>
    <scope>NUCLEOTIDE SEQUENCE</scope>
    <source>
        <tissue evidence="4">Leaves</tissue>
    </source>
</reference>
<evidence type="ECO:0000256" key="1">
    <source>
        <dbReference type="ARBA" id="ARBA00022729"/>
    </source>
</evidence>
<protein>
    <submittedName>
        <fullName evidence="4">Non-specific serine/threonine protein kinase</fullName>
        <ecNumber evidence="4">2.7.11.1</ecNumber>
    </submittedName>
</protein>
<keyword evidence="1" id="KW-0732">Signal</keyword>
<proteinExistence type="predicted"/>
<comment type="caution">
    <text evidence="4">The sequence shown here is derived from an EMBL/GenBank/DDBJ whole genome shotgun (WGS) entry which is preliminary data.</text>
</comment>
<sequence length="205" mass="23631">MKVGRDYSRRKEWRLSSWKRSQDPAPGELTCGAGTLGYSQSKLKQGTVVKFRGAPWINQSFIGFFVIGQYINVPFTHDVIINEGEVSWTYNLEQSYNLLPRTTVNSSGHLETWVWVEDSKGWQLTMSYPRGSYDTYNICNEYGTSNISMIHRLVLAWIRKGLFPKTKRIGTQVTGQVVVLGEHHALECKNGLEEFIKYSHRKYRV</sequence>
<keyword evidence="2" id="KW-1015">Disulfide bond</keyword>
<gene>
    <name evidence="4" type="ORF">HanXRQr2_Chr11g0476801</name>
</gene>
<keyword evidence="5" id="KW-1185">Reference proteome</keyword>
<dbReference type="PANTHER" id="PTHR32444:SF183">
    <property type="entry name" value="APPLE DOMAIN-CONTAINING PROTEIN"/>
    <property type="match status" value="1"/>
</dbReference>
<dbReference type="Pfam" id="PF00954">
    <property type="entry name" value="S_locus_glycop"/>
    <property type="match status" value="1"/>
</dbReference>
<organism evidence="4 5">
    <name type="scientific">Helianthus annuus</name>
    <name type="common">Common sunflower</name>
    <dbReference type="NCBI Taxonomy" id="4232"/>
    <lineage>
        <taxon>Eukaryota</taxon>
        <taxon>Viridiplantae</taxon>
        <taxon>Streptophyta</taxon>
        <taxon>Embryophyta</taxon>
        <taxon>Tracheophyta</taxon>
        <taxon>Spermatophyta</taxon>
        <taxon>Magnoliopsida</taxon>
        <taxon>eudicotyledons</taxon>
        <taxon>Gunneridae</taxon>
        <taxon>Pentapetalae</taxon>
        <taxon>asterids</taxon>
        <taxon>campanulids</taxon>
        <taxon>Asterales</taxon>
        <taxon>Asteraceae</taxon>
        <taxon>Asteroideae</taxon>
        <taxon>Heliantheae alliance</taxon>
        <taxon>Heliantheae</taxon>
        <taxon>Helianthus</taxon>
    </lineage>
</organism>
<dbReference type="Proteomes" id="UP000215914">
    <property type="component" value="Unassembled WGS sequence"/>
</dbReference>
<dbReference type="PANTHER" id="PTHR32444">
    <property type="entry name" value="BULB-TYPE LECTIN DOMAIN-CONTAINING PROTEIN"/>
    <property type="match status" value="1"/>
</dbReference>
<evidence type="ECO:0000259" key="3">
    <source>
        <dbReference type="Pfam" id="PF00954"/>
    </source>
</evidence>
<keyword evidence="4" id="KW-0808">Transferase</keyword>
<evidence type="ECO:0000256" key="2">
    <source>
        <dbReference type="ARBA" id="ARBA00023157"/>
    </source>
</evidence>
<accession>A0A9K3MZE9</accession>
<dbReference type="EMBL" id="MNCJ02000326">
    <property type="protein sequence ID" value="KAF5780863.1"/>
    <property type="molecule type" value="Genomic_DNA"/>
</dbReference>
<evidence type="ECO:0000313" key="5">
    <source>
        <dbReference type="Proteomes" id="UP000215914"/>
    </source>
</evidence>
<reference evidence="4" key="2">
    <citation type="submission" date="2020-06" db="EMBL/GenBank/DDBJ databases">
        <title>Helianthus annuus Genome sequencing and assembly Release 2.</title>
        <authorList>
            <person name="Gouzy J."/>
            <person name="Langlade N."/>
            <person name="Munos S."/>
        </authorList>
    </citation>
    <scope>NUCLEOTIDE SEQUENCE</scope>
    <source>
        <tissue evidence="4">Leaves</tissue>
    </source>
</reference>
<dbReference type="EC" id="2.7.11.1" evidence="4"/>
<dbReference type="Gramene" id="mRNA:HanXRQr2_Chr11g0476801">
    <property type="protein sequence ID" value="CDS:HanXRQr2_Chr11g0476801.1"/>
    <property type="gene ID" value="HanXRQr2_Chr11g0476801"/>
</dbReference>